<keyword evidence="1 2" id="KW-0378">Hydrolase</keyword>
<comment type="similarity">
    <text evidence="2">Belongs to the 2H phosphoesterase superfamily. ThpR family.</text>
</comment>
<dbReference type="Proteomes" id="UP000754495">
    <property type="component" value="Unassembled WGS sequence"/>
</dbReference>
<protein>
    <recommendedName>
        <fullName evidence="2">RNA 2',3'-cyclic phosphodiesterase</fullName>
        <shortName evidence="2">RNA 2',3'-CPDase</shortName>
        <ecNumber evidence="2">3.1.4.58</ecNumber>
    </recommendedName>
</protein>
<feature type="active site" description="Proton acceptor" evidence="2">
    <location>
        <position position="112"/>
    </location>
</feature>
<evidence type="ECO:0000313" key="4">
    <source>
        <dbReference type="EMBL" id="NIH81273.1"/>
    </source>
</evidence>
<evidence type="ECO:0000313" key="5">
    <source>
        <dbReference type="Proteomes" id="UP000754495"/>
    </source>
</evidence>
<feature type="domain" description="Phosphoesterase HXTX" evidence="3">
    <location>
        <begin position="10"/>
        <end position="79"/>
    </location>
</feature>
<evidence type="ECO:0000256" key="1">
    <source>
        <dbReference type="ARBA" id="ARBA00022801"/>
    </source>
</evidence>
<comment type="caution">
    <text evidence="4">The sequence shown here is derived from an EMBL/GenBank/DDBJ whole genome shotgun (WGS) entry which is preliminary data.</text>
</comment>
<proteinExistence type="inferred from homology"/>
<keyword evidence="4" id="KW-0436">Ligase</keyword>
<dbReference type="InterPro" id="IPR009097">
    <property type="entry name" value="Cyclic_Pdiesterase"/>
</dbReference>
<dbReference type="InterPro" id="IPR014051">
    <property type="entry name" value="Phosphoesterase_HXTX"/>
</dbReference>
<comment type="catalytic activity">
    <reaction evidence="2">
        <text>a 3'-end 2',3'-cyclophospho-ribonucleotide-RNA + H2O = a 3'-end 2'-phospho-ribonucleotide-RNA + H(+)</text>
        <dbReference type="Rhea" id="RHEA:11828"/>
        <dbReference type="Rhea" id="RHEA-COMP:10464"/>
        <dbReference type="Rhea" id="RHEA-COMP:17353"/>
        <dbReference type="ChEBI" id="CHEBI:15377"/>
        <dbReference type="ChEBI" id="CHEBI:15378"/>
        <dbReference type="ChEBI" id="CHEBI:83064"/>
        <dbReference type="ChEBI" id="CHEBI:173113"/>
        <dbReference type="EC" id="3.1.4.58"/>
    </reaction>
</comment>
<dbReference type="RefSeq" id="WP_167116757.1">
    <property type="nucleotide sequence ID" value="NZ_JAANOU010000001.1"/>
</dbReference>
<sequence length="170" mass="17985">MALFSAVLPPVAVVESLADAVGHLPRTAGVRWSRPESWHVTLAFYGQDDATARAGWLRPRLAGMPAPRIRLEGAGTFTRVLYLGVTGEGIAELGLAAGAGAAGDGGRAYLPHLTLARTRAAVPPELPRLLAGYRSEVWTAGEAVLMRSERGGGGTRYAVVERFPLSQQAR</sequence>
<dbReference type="EC" id="3.1.4.58" evidence="2"/>
<dbReference type="PANTHER" id="PTHR35561">
    <property type="entry name" value="RNA 2',3'-CYCLIC PHOSPHODIESTERASE"/>
    <property type="match status" value="1"/>
</dbReference>
<feature type="short sequence motif" description="HXTX 1" evidence="2">
    <location>
        <begin position="39"/>
        <end position="42"/>
    </location>
</feature>
<feature type="short sequence motif" description="HXTX 2" evidence="2">
    <location>
        <begin position="112"/>
        <end position="115"/>
    </location>
</feature>
<evidence type="ECO:0000259" key="3">
    <source>
        <dbReference type="Pfam" id="PF02834"/>
    </source>
</evidence>
<gene>
    <name evidence="4" type="ORF">FHX46_003803</name>
</gene>
<comment type="function">
    <text evidence="2">Hydrolyzes RNA 2',3'-cyclic phosphodiester to an RNA 2'-phosphomonoester.</text>
</comment>
<keyword evidence="5" id="KW-1185">Reference proteome</keyword>
<dbReference type="GO" id="GO:0016874">
    <property type="term" value="F:ligase activity"/>
    <property type="evidence" value="ECO:0007669"/>
    <property type="project" value="UniProtKB-KW"/>
</dbReference>
<dbReference type="HAMAP" id="MF_01940">
    <property type="entry name" value="RNA_CPDase"/>
    <property type="match status" value="1"/>
</dbReference>
<dbReference type="SUPFAM" id="SSF55144">
    <property type="entry name" value="LigT-like"/>
    <property type="match status" value="1"/>
</dbReference>
<name>A0ABX0SWD7_9PSEU</name>
<dbReference type="PANTHER" id="PTHR35561:SF1">
    <property type="entry name" value="RNA 2',3'-CYCLIC PHOSPHODIESTERASE"/>
    <property type="match status" value="1"/>
</dbReference>
<accession>A0ABX0SWD7</accession>
<dbReference type="InterPro" id="IPR004175">
    <property type="entry name" value="RNA_CPDase"/>
</dbReference>
<dbReference type="NCBIfam" id="TIGR02258">
    <property type="entry name" value="2_5_ligase"/>
    <property type="match status" value="1"/>
</dbReference>
<reference evidence="4 5" key="1">
    <citation type="submission" date="2020-03" db="EMBL/GenBank/DDBJ databases">
        <title>Sequencing the genomes of 1000 actinobacteria strains.</title>
        <authorList>
            <person name="Klenk H.-P."/>
        </authorList>
    </citation>
    <scope>NUCLEOTIDE SEQUENCE [LARGE SCALE GENOMIC DNA]</scope>
    <source>
        <strain evidence="4 5">DSM 45668</strain>
    </source>
</reference>
<dbReference type="EMBL" id="JAANOU010000001">
    <property type="protein sequence ID" value="NIH81273.1"/>
    <property type="molecule type" value="Genomic_DNA"/>
</dbReference>
<dbReference type="Gene3D" id="3.90.1140.10">
    <property type="entry name" value="Cyclic phosphodiesterase"/>
    <property type="match status" value="1"/>
</dbReference>
<dbReference type="Pfam" id="PF02834">
    <property type="entry name" value="LigT_PEase"/>
    <property type="match status" value="1"/>
</dbReference>
<feature type="active site" description="Proton donor" evidence="2">
    <location>
        <position position="39"/>
    </location>
</feature>
<organism evidence="4 5">
    <name type="scientific">Amycolatopsis viridis</name>
    <dbReference type="NCBI Taxonomy" id="185678"/>
    <lineage>
        <taxon>Bacteria</taxon>
        <taxon>Bacillati</taxon>
        <taxon>Actinomycetota</taxon>
        <taxon>Actinomycetes</taxon>
        <taxon>Pseudonocardiales</taxon>
        <taxon>Pseudonocardiaceae</taxon>
        <taxon>Amycolatopsis</taxon>
    </lineage>
</organism>
<evidence type="ECO:0000256" key="2">
    <source>
        <dbReference type="HAMAP-Rule" id="MF_01940"/>
    </source>
</evidence>